<evidence type="ECO:0000256" key="2">
    <source>
        <dbReference type="ARBA" id="ARBA00006692"/>
    </source>
</evidence>
<comment type="similarity">
    <text evidence="2">Belongs to the protein kinase superfamily. CAMK Ser/Thr protein kinase family.</text>
</comment>
<dbReference type="FunFam" id="2.60.40.10:FF:000147">
    <property type="entry name" value="Myosin light chain kinase"/>
    <property type="match status" value="1"/>
</dbReference>
<feature type="domain" description="Ig-like" evidence="6">
    <location>
        <begin position="1"/>
        <end position="45"/>
    </location>
</feature>
<dbReference type="PANTHER" id="PTHR47633:SF4">
    <property type="entry name" value="MYOPALLADIN ISOFORM X1"/>
    <property type="match status" value="1"/>
</dbReference>
<dbReference type="InterPro" id="IPR013783">
    <property type="entry name" value="Ig-like_fold"/>
</dbReference>
<dbReference type="GO" id="GO:0005737">
    <property type="term" value="C:cytoplasm"/>
    <property type="evidence" value="ECO:0007669"/>
    <property type="project" value="UniProtKB-SubCell"/>
</dbReference>
<evidence type="ECO:0000256" key="4">
    <source>
        <dbReference type="ARBA" id="ARBA00022737"/>
    </source>
</evidence>
<proteinExistence type="inferred from homology"/>
<dbReference type="CDD" id="cd00096">
    <property type="entry name" value="Ig"/>
    <property type="match status" value="1"/>
</dbReference>
<dbReference type="InterPro" id="IPR007110">
    <property type="entry name" value="Ig-like_dom"/>
</dbReference>
<dbReference type="EMBL" id="UZAJ01008931">
    <property type="protein sequence ID" value="VDO54074.1"/>
    <property type="molecule type" value="Genomic_DNA"/>
</dbReference>
<dbReference type="FunFam" id="2.60.40.10:FF:000080">
    <property type="entry name" value="Myosin light chain kinase, smooth muscle"/>
    <property type="match status" value="1"/>
</dbReference>
<name>A0A183HKV3_9BILA</name>
<evidence type="ECO:0000256" key="5">
    <source>
        <dbReference type="ARBA" id="ARBA00023319"/>
    </source>
</evidence>
<keyword evidence="8" id="KW-1185">Reference proteome</keyword>
<dbReference type="Pfam" id="PF07679">
    <property type="entry name" value="I-set"/>
    <property type="match status" value="5"/>
</dbReference>
<dbReference type="Proteomes" id="UP000267606">
    <property type="component" value="Unassembled WGS sequence"/>
</dbReference>
<dbReference type="STRING" id="387005.A0A183HKV3"/>
<feature type="domain" description="Ig-like" evidence="6">
    <location>
        <begin position="368"/>
        <end position="415"/>
    </location>
</feature>
<dbReference type="PANTHER" id="PTHR47633">
    <property type="entry name" value="IMMUNOGLOBULIN"/>
    <property type="match status" value="1"/>
</dbReference>
<evidence type="ECO:0000256" key="3">
    <source>
        <dbReference type="ARBA" id="ARBA00022490"/>
    </source>
</evidence>
<gene>
    <name evidence="7" type="ORF">OFLC_LOCUS8115</name>
</gene>
<reference evidence="7 8" key="2">
    <citation type="submission" date="2018-11" db="EMBL/GenBank/DDBJ databases">
        <authorList>
            <consortium name="Pathogen Informatics"/>
        </authorList>
    </citation>
    <scope>NUCLEOTIDE SEQUENCE [LARGE SCALE GENOMIC DNA]</scope>
</reference>
<evidence type="ECO:0000259" key="6">
    <source>
        <dbReference type="PROSITE" id="PS50835"/>
    </source>
</evidence>
<evidence type="ECO:0000313" key="8">
    <source>
        <dbReference type="Proteomes" id="UP000267606"/>
    </source>
</evidence>
<dbReference type="WBParaSite" id="OFLC_0000811401-mRNA-1">
    <property type="protein sequence ID" value="OFLC_0000811401-mRNA-1"/>
    <property type="gene ID" value="OFLC_0000811401"/>
</dbReference>
<dbReference type="Gene3D" id="2.60.40.10">
    <property type="entry name" value="Immunoglobulins"/>
    <property type="match status" value="5"/>
</dbReference>
<dbReference type="AlphaFoldDB" id="A0A183HKV3"/>
<dbReference type="SUPFAM" id="SSF48726">
    <property type="entry name" value="Immunoglobulin"/>
    <property type="match status" value="5"/>
</dbReference>
<dbReference type="PRINTS" id="PR01832">
    <property type="entry name" value="VEGFRECEPTOR"/>
</dbReference>
<keyword evidence="4" id="KW-0677">Repeat</keyword>
<keyword evidence="3" id="KW-0963">Cytoplasm</keyword>
<evidence type="ECO:0000313" key="9">
    <source>
        <dbReference type="WBParaSite" id="OFLC_0000811401-mRNA-1"/>
    </source>
</evidence>
<accession>A0A183HKV3</accession>
<dbReference type="InterPro" id="IPR013098">
    <property type="entry name" value="Ig_I-set"/>
</dbReference>
<comment type="subcellular location">
    <subcellularLocation>
        <location evidence="1">Cytoplasm</location>
    </subcellularLocation>
</comment>
<dbReference type="InterPro" id="IPR036179">
    <property type="entry name" value="Ig-like_dom_sf"/>
</dbReference>
<reference evidence="9" key="1">
    <citation type="submission" date="2016-06" db="UniProtKB">
        <authorList>
            <consortium name="WormBaseParasite"/>
        </authorList>
    </citation>
    <scope>IDENTIFICATION</scope>
</reference>
<dbReference type="InterPro" id="IPR003599">
    <property type="entry name" value="Ig_sub"/>
</dbReference>
<evidence type="ECO:0000256" key="1">
    <source>
        <dbReference type="ARBA" id="ARBA00004496"/>
    </source>
</evidence>
<evidence type="ECO:0000313" key="7">
    <source>
        <dbReference type="EMBL" id="VDO54074.1"/>
    </source>
</evidence>
<feature type="domain" description="Ig-like" evidence="6">
    <location>
        <begin position="53"/>
        <end position="140"/>
    </location>
</feature>
<protein>
    <submittedName>
        <fullName evidence="9">Immunoglobulin I-set domain protein</fullName>
    </submittedName>
</protein>
<sequence>HIISKKDEEGHHTLTIKEARLEDVGTYSCKAVNVAGTEKTEAKFAVISELSAPLFTDEIGELEIQEGEKAELTCTVVGKPTPEVTWLRNDVEIHIDNTHFFKKDDENGKQMLIIASVNKEDFGTYTCVATNQVGTAKTIGKLNYPKYGFEKMREEEVKPIFIEPLETHTAKEGETVSITCRVNVNSGADIRWYLGDKPIESDEHMIVEKLENGIIKLTIENATKEDVGVYRCEAVNKSGKAATAAKLNFATEDMEMVEDESALIGFIQPLNDVVTAVNSEAELLCTLNVTKDDVQIKWSKDGLEIPAQRVTIEQLVDGTQKLKIANVTADDIGTYRCTASIGDSSVWTEGKLTILEATKEAAEDEGPPKFIEILKSCTVTENSEAVIQCKLQGLPRPTISWMKDGVKVSFHSSLK</sequence>
<dbReference type="InterPro" id="IPR003598">
    <property type="entry name" value="Ig_sub2"/>
</dbReference>
<organism evidence="9">
    <name type="scientific">Onchocerca flexuosa</name>
    <dbReference type="NCBI Taxonomy" id="387005"/>
    <lineage>
        <taxon>Eukaryota</taxon>
        <taxon>Metazoa</taxon>
        <taxon>Ecdysozoa</taxon>
        <taxon>Nematoda</taxon>
        <taxon>Chromadorea</taxon>
        <taxon>Rhabditida</taxon>
        <taxon>Spirurina</taxon>
        <taxon>Spiruromorpha</taxon>
        <taxon>Filarioidea</taxon>
        <taxon>Onchocercidae</taxon>
        <taxon>Onchocerca</taxon>
    </lineage>
</organism>
<keyword evidence="5" id="KW-0393">Immunoglobulin domain</keyword>
<feature type="domain" description="Ig-like" evidence="6">
    <location>
        <begin position="159"/>
        <end position="248"/>
    </location>
</feature>
<dbReference type="SMART" id="SM00409">
    <property type="entry name" value="IG"/>
    <property type="match status" value="3"/>
</dbReference>
<feature type="domain" description="Ig-like" evidence="6">
    <location>
        <begin position="269"/>
        <end position="353"/>
    </location>
</feature>
<dbReference type="PROSITE" id="PS50835">
    <property type="entry name" value="IG_LIKE"/>
    <property type="match status" value="5"/>
</dbReference>
<dbReference type="SMART" id="SM00408">
    <property type="entry name" value="IGc2"/>
    <property type="match status" value="3"/>
</dbReference>